<dbReference type="InterPro" id="IPR011009">
    <property type="entry name" value="Kinase-like_dom_sf"/>
</dbReference>
<keyword evidence="1" id="KW-0946">Virion</keyword>
<dbReference type="Gene3D" id="3.30.200.20">
    <property type="entry name" value="Phosphorylase Kinase, domain 1"/>
    <property type="match status" value="1"/>
</dbReference>
<dbReference type="EMBL" id="CP046522">
    <property type="protein sequence ID" value="QGU95183.1"/>
    <property type="molecule type" value="Genomic_DNA"/>
</dbReference>
<name>A0A6I6ERY8_9CLOT</name>
<dbReference type="PANTHER" id="PTHR39179">
    <property type="entry name" value="SPORE COAT PROTEIN I"/>
    <property type="match status" value="1"/>
</dbReference>
<organism evidence="1 2">
    <name type="scientific">Clostridium bovifaecis</name>
    <dbReference type="NCBI Taxonomy" id="2184719"/>
    <lineage>
        <taxon>Bacteria</taxon>
        <taxon>Bacillati</taxon>
        <taxon>Bacillota</taxon>
        <taxon>Clostridia</taxon>
        <taxon>Eubacteriales</taxon>
        <taxon>Clostridiaceae</taxon>
        <taxon>Clostridium</taxon>
    </lineage>
</organism>
<keyword evidence="1" id="KW-0167">Capsid protein</keyword>
<proteinExistence type="predicted"/>
<evidence type="ECO:0000313" key="1">
    <source>
        <dbReference type="EMBL" id="QGU95183.1"/>
    </source>
</evidence>
<reference evidence="1 2" key="1">
    <citation type="submission" date="2019-12" db="EMBL/GenBank/DDBJ databases">
        <title>Genome sequenceing of Clostridium bovifaecis.</title>
        <authorList>
            <person name="Yao Y."/>
        </authorList>
    </citation>
    <scope>NUCLEOTIDE SEQUENCE [LARGE SCALE GENOMIC DNA]</scope>
    <source>
        <strain evidence="1 2">BXX</strain>
    </source>
</reference>
<keyword evidence="2" id="KW-1185">Reference proteome</keyword>
<accession>A0A6I6ERY8</accession>
<evidence type="ECO:0000313" key="2">
    <source>
        <dbReference type="Proteomes" id="UP000422764"/>
    </source>
</evidence>
<dbReference type="InterPro" id="IPR047175">
    <property type="entry name" value="CotS-like"/>
</dbReference>
<dbReference type="NCBIfam" id="TIGR02906">
    <property type="entry name" value="spore_CotS"/>
    <property type="match status" value="1"/>
</dbReference>
<dbReference type="Proteomes" id="UP000422764">
    <property type="component" value="Chromosome"/>
</dbReference>
<dbReference type="InterPro" id="IPR014255">
    <property type="entry name" value="Spore_coat_CotS"/>
</dbReference>
<protein>
    <submittedName>
        <fullName evidence="1">CotS family spore coat protein</fullName>
    </submittedName>
</protein>
<dbReference type="PANTHER" id="PTHR39179:SF1">
    <property type="entry name" value="SPORE COAT PROTEIN I"/>
    <property type="match status" value="1"/>
</dbReference>
<dbReference type="SUPFAM" id="SSF56112">
    <property type="entry name" value="Protein kinase-like (PK-like)"/>
    <property type="match status" value="1"/>
</dbReference>
<dbReference type="GO" id="GO:0042601">
    <property type="term" value="C:endospore-forming forespore"/>
    <property type="evidence" value="ECO:0007669"/>
    <property type="project" value="TreeGrafter"/>
</dbReference>
<gene>
    <name evidence="1" type="ORF">GOM49_08840</name>
</gene>
<dbReference type="AlphaFoldDB" id="A0A6I6ERY8"/>
<dbReference type="Gene3D" id="3.90.1200.10">
    <property type="match status" value="1"/>
</dbReference>
<sequence length="344" mass="41599">MKEGELVTRVLDKYGFKVLSYGKIRSVYKVKTNKGTICLKKFKHGKYKASNGSFLVQELYKNDFFNTPNYICTKNKNLFVKYKSLFFYVTEWVDGIECDLSEINETKNCAKLLARFHLATHKIDCEKLKIRNNLRNWPEVYKNKLYDFNKYEKIIASKMIKNTFDIVYRDNIQKFYNIGLITLTILNNSKYYKLSEIANKEHTICHDSFYYQNIIKKEDRYYIIDLDSIIIDLQVNDLGKFIRRLMYKSSYKWEFKKAEEIIESYNTVNKLSKDELEVMLALIMFPHKFWKLGKKRYFDFKNWNEKKYVHKLNKIIKYGELQQKFLEDYIQYLDRYDKNFSKEG</sequence>